<dbReference type="Pfam" id="PF01931">
    <property type="entry name" value="NTPase_I-T"/>
    <property type="match status" value="1"/>
</dbReference>
<evidence type="ECO:0000259" key="5">
    <source>
        <dbReference type="Pfam" id="PF01931"/>
    </source>
</evidence>
<keyword evidence="6" id="KW-1185">Reference proteome</keyword>
<dbReference type="InterPro" id="IPR026533">
    <property type="entry name" value="NTPase/PRRC1"/>
</dbReference>
<dbReference type="PANTHER" id="PTHR23276:SF2">
    <property type="entry name" value="PROTEIN PRRC1"/>
    <property type="match status" value="1"/>
</dbReference>
<dbReference type="Gene3D" id="3.90.950.10">
    <property type="match status" value="1"/>
</dbReference>
<evidence type="ECO:0000256" key="1">
    <source>
        <dbReference type="ARBA" id="ARBA00004555"/>
    </source>
</evidence>
<dbReference type="OrthoDB" id="4968544at2759"/>
<dbReference type="KEGG" id="aplc:110990226"/>
<sequence length="356" mass="37808">MMEEVTSDDHAATPPPASPVSSVAPPVNPLTPSTYVPPPQPSQMYVPPPLASQAGTQPQGFTPSQDASQPQSQVYTPSQHPLSPGTQSGQQGASTAVSVPFEDNTSPSPNHQGAYQSQAGGGGGGGLFGWGSSFMKKMVEKTKSSVDSMITTLDPGMAPIIKSGGDVYVVVASDKEVKVAAVRDAFQKVFGRATVVGKPGQSNIAPQPEGYAAGSKGAQERIDNLRRNGFVDERQTVVSVENFIVELLPEKWYDIGCVLLQDPVYNISLEAFTQATPVPFDLVTSAQSQTPPDYTLRWSGLAVTIGEVIERDMPGVSRADWHVAFTGVSRRDMIYSTALALAGMYQLRLPLKADTI</sequence>
<gene>
    <name evidence="7" type="primary">LOC110990226</name>
</gene>
<dbReference type="CTD" id="133619"/>
<dbReference type="RefSeq" id="XP_022110803.1">
    <property type="nucleotide sequence ID" value="XM_022255111.1"/>
</dbReference>
<evidence type="ECO:0000313" key="7">
    <source>
        <dbReference type="RefSeq" id="XP_022110803.1"/>
    </source>
</evidence>
<evidence type="ECO:0000256" key="3">
    <source>
        <dbReference type="ARBA" id="ARBA00023034"/>
    </source>
</evidence>
<keyword evidence="3" id="KW-0333">Golgi apparatus</keyword>
<comment type="similarity">
    <text evidence="2">Belongs to the PRRC1 family.</text>
</comment>
<evidence type="ECO:0000256" key="4">
    <source>
        <dbReference type="SAM" id="MobiDB-lite"/>
    </source>
</evidence>
<reference evidence="7" key="1">
    <citation type="submission" date="2025-08" db="UniProtKB">
        <authorList>
            <consortium name="RefSeq"/>
        </authorList>
    </citation>
    <scope>IDENTIFICATION</scope>
</reference>
<dbReference type="InterPro" id="IPR026534">
    <property type="entry name" value="PRRC1"/>
</dbReference>
<dbReference type="AlphaFoldDB" id="A0A8B7ZZ54"/>
<dbReference type="GO" id="GO:0005794">
    <property type="term" value="C:Golgi apparatus"/>
    <property type="evidence" value="ECO:0007669"/>
    <property type="project" value="UniProtKB-SubCell"/>
</dbReference>
<accession>A0A8B7ZZ54</accession>
<evidence type="ECO:0000313" key="6">
    <source>
        <dbReference type="Proteomes" id="UP000694845"/>
    </source>
</evidence>
<dbReference type="GO" id="GO:0034237">
    <property type="term" value="F:protein kinase A regulatory subunit binding"/>
    <property type="evidence" value="ECO:0007669"/>
    <property type="project" value="TreeGrafter"/>
</dbReference>
<dbReference type="GeneID" id="110990226"/>
<protein>
    <submittedName>
        <fullName evidence="7">Protein PRRC1-like isoform X1</fullName>
    </submittedName>
</protein>
<feature type="region of interest" description="Disordered" evidence="4">
    <location>
        <begin position="1"/>
        <end position="120"/>
    </location>
</feature>
<name>A0A8B7ZZ54_ACAPL</name>
<dbReference type="PANTHER" id="PTHR23276">
    <property type="entry name" value="PROTEIN PRRC1"/>
    <property type="match status" value="1"/>
</dbReference>
<dbReference type="InterPro" id="IPR029001">
    <property type="entry name" value="ITPase-like_fam"/>
</dbReference>
<feature type="compositionally biased region" description="Polar residues" evidence="4">
    <location>
        <begin position="53"/>
        <end position="118"/>
    </location>
</feature>
<evidence type="ECO:0000256" key="2">
    <source>
        <dbReference type="ARBA" id="ARBA00010298"/>
    </source>
</evidence>
<organism evidence="6 7">
    <name type="scientific">Acanthaster planci</name>
    <name type="common">Crown-of-thorns starfish</name>
    <dbReference type="NCBI Taxonomy" id="133434"/>
    <lineage>
        <taxon>Eukaryota</taxon>
        <taxon>Metazoa</taxon>
        <taxon>Echinodermata</taxon>
        <taxon>Eleutherozoa</taxon>
        <taxon>Asterozoa</taxon>
        <taxon>Asteroidea</taxon>
        <taxon>Valvatacea</taxon>
        <taxon>Valvatida</taxon>
        <taxon>Acanthasteridae</taxon>
        <taxon>Acanthaster</taxon>
    </lineage>
</organism>
<proteinExistence type="inferred from homology"/>
<dbReference type="FunFam" id="3.90.950.10:FF:000017">
    <property type="entry name" value="Protein PRRC1-B"/>
    <property type="match status" value="1"/>
</dbReference>
<dbReference type="Proteomes" id="UP000694845">
    <property type="component" value="Unplaced"/>
</dbReference>
<feature type="domain" description="Non-canonical purine NTP phosphatase/PRRC1" evidence="5">
    <location>
        <begin position="173"/>
        <end position="283"/>
    </location>
</feature>
<feature type="compositionally biased region" description="Pro residues" evidence="4">
    <location>
        <begin position="35"/>
        <end position="50"/>
    </location>
</feature>
<comment type="subcellular location">
    <subcellularLocation>
        <location evidence="1">Golgi apparatus</location>
    </subcellularLocation>
</comment>
<dbReference type="SUPFAM" id="SSF52972">
    <property type="entry name" value="ITPase-like"/>
    <property type="match status" value="1"/>
</dbReference>